<feature type="region of interest" description="Disordered" evidence="6">
    <location>
        <begin position="591"/>
        <end position="619"/>
    </location>
</feature>
<dbReference type="GO" id="GO:0005774">
    <property type="term" value="C:vacuolar membrane"/>
    <property type="evidence" value="ECO:0007669"/>
    <property type="project" value="UniProtKB-SubCell"/>
</dbReference>
<reference evidence="9" key="1">
    <citation type="submission" date="2021-01" db="EMBL/GenBank/DDBJ databases">
        <authorList>
            <person name="Corre E."/>
            <person name="Pelletier E."/>
            <person name="Niang G."/>
            <person name="Scheremetjew M."/>
            <person name="Finn R."/>
            <person name="Kale V."/>
            <person name="Holt S."/>
            <person name="Cochrane G."/>
            <person name="Meng A."/>
            <person name="Brown T."/>
            <person name="Cohen L."/>
        </authorList>
    </citation>
    <scope>NUCLEOTIDE SEQUENCE</scope>
    <source>
        <strain evidence="9">CCMP645</strain>
    </source>
</reference>
<evidence type="ECO:0000256" key="3">
    <source>
        <dbReference type="ARBA" id="ARBA00022692"/>
    </source>
</evidence>
<protein>
    <recommendedName>
        <fullName evidence="8">SPX domain-containing protein</fullName>
    </recommendedName>
</protein>
<dbReference type="EMBL" id="HBIZ01035773">
    <property type="protein sequence ID" value="CAE0770171.1"/>
    <property type="molecule type" value="Transcribed_RNA"/>
</dbReference>
<evidence type="ECO:0000256" key="7">
    <source>
        <dbReference type="SAM" id="Phobius"/>
    </source>
</evidence>
<gene>
    <name evidence="9" type="ORF">PCAR00345_LOCUS22783</name>
</gene>
<feature type="region of interest" description="Disordered" evidence="6">
    <location>
        <begin position="524"/>
        <end position="552"/>
    </location>
</feature>
<dbReference type="InterPro" id="IPR003807">
    <property type="entry name" value="DUF202"/>
</dbReference>
<accession>A0A7S4F2Y7</accession>
<feature type="transmembrane region" description="Helical" evidence="7">
    <location>
        <begin position="661"/>
        <end position="680"/>
    </location>
</feature>
<evidence type="ECO:0000259" key="8">
    <source>
        <dbReference type="PROSITE" id="PS51382"/>
    </source>
</evidence>
<dbReference type="Pfam" id="PF02656">
    <property type="entry name" value="DUF202"/>
    <property type="match status" value="1"/>
</dbReference>
<keyword evidence="4 7" id="KW-1133">Transmembrane helix</keyword>
<feature type="transmembrane region" description="Helical" evidence="7">
    <location>
        <begin position="700"/>
        <end position="719"/>
    </location>
</feature>
<feature type="domain" description="SPX" evidence="8">
    <location>
        <begin position="2"/>
        <end position="144"/>
    </location>
</feature>
<evidence type="ECO:0000313" key="9">
    <source>
        <dbReference type="EMBL" id="CAE0770171.1"/>
    </source>
</evidence>
<keyword evidence="3 7" id="KW-0812">Transmembrane</keyword>
<evidence type="ECO:0000256" key="1">
    <source>
        <dbReference type="ARBA" id="ARBA00004128"/>
    </source>
</evidence>
<dbReference type="AlphaFoldDB" id="A0A7S4F2Y7"/>
<name>A0A7S4F2Y7_CHRCT</name>
<dbReference type="PROSITE" id="PS51382">
    <property type="entry name" value="SPX"/>
    <property type="match status" value="1"/>
</dbReference>
<proteinExistence type="predicted"/>
<dbReference type="Pfam" id="PF09359">
    <property type="entry name" value="VTC"/>
    <property type="match status" value="1"/>
</dbReference>
<organism evidence="9">
    <name type="scientific">Chrysotila carterae</name>
    <name type="common">Marine alga</name>
    <name type="synonym">Syracosphaera carterae</name>
    <dbReference type="NCBI Taxonomy" id="13221"/>
    <lineage>
        <taxon>Eukaryota</taxon>
        <taxon>Haptista</taxon>
        <taxon>Haptophyta</taxon>
        <taxon>Prymnesiophyceae</taxon>
        <taxon>Isochrysidales</taxon>
        <taxon>Isochrysidaceae</taxon>
        <taxon>Chrysotila</taxon>
    </lineage>
</organism>
<evidence type="ECO:0000256" key="4">
    <source>
        <dbReference type="ARBA" id="ARBA00022989"/>
    </source>
</evidence>
<dbReference type="Gene3D" id="3.20.100.30">
    <property type="entry name" value="VTC, catalytic tunnel domain"/>
    <property type="match status" value="1"/>
</dbReference>
<dbReference type="InterPro" id="IPR004331">
    <property type="entry name" value="SPX_dom"/>
</dbReference>
<dbReference type="InterPro" id="IPR018966">
    <property type="entry name" value="VTC_domain"/>
</dbReference>
<dbReference type="InterPro" id="IPR042267">
    <property type="entry name" value="VTC_sf"/>
</dbReference>
<comment type="subcellular location">
    <subcellularLocation>
        <location evidence="1">Vacuole membrane</location>
        <topology evidence="1">Multi-pass membrane protein</topology>
    </subcellularLocation>
</comment>
<keyword evidence="2" id="KW-0926">Vacuole</keyword>
<evidence type="ECO:0000256" key="5">
    <source>
        <dbReference type="ARBA" id="ARBA00023136"/>
    </source>
</evidence>
<evidence type="ECO:0000256" key="6">
    <source>
        <dbReference type="SAM" id="MobiDB-lite"/>
    </source>
</evidence>
<dbReference type="GO" id="GO:0006799">
    <property type="term" value="P:polyphosphate biosynthetic process"/>
    <property type="evidence" value="ECO:0007669"/>
    <property type="project" value="UniProtKB-ARBA"/>
</dbReference>
<dbReference type="PANTHER" id="PTHR46140">
    <property type="entry name" value="VACUOLAR TRANSPORTER CHAPERONE 1-RELATED"/>
    <property type="match status" value="1"/>
</dbReference>
<dbReference type="PANTHER" id="PTHR46140:SF1">
    <property type="entry name" value="VACUOLAR TRANSPORTER CHAPERONE COMPLEX SUBUNIT 4-RELATED"/>
    <property type="match status" value="1"/>
</dbReference>
<evidence type="ECO:0000256" key="2">
    <source>
        <dbReference type="ARBA" id="ARBA00022554"/>
    </source>
</evidence>
<feature type="transmembrane region" description="Helical" evidence="7">
    <location>
        <begin position="634"/>
        <end position="654"/>
    </location>
</feature>
<dbReference type="InterPro" id="IPR051572">
    <property type="entry name" value="VTC_Complex_Subunit"/>
</dbReference>
<sequence>MVAFGDALNDAVRKMPPEMTAHCVEYQTLKEEVYCTSREKKLGAPQSNLTNPFLQLLNHSIDQLNRYYSAELQRTQTRLLSLHRTAAAADGKTAIDSLKEEARSIGDHLVLLESFTKINSIALVKICKKYDKNHHSNTMSWLTMRMPEEPINALKLDPYLLRLSDVWQAVREAEAGASAEGGVWTAPTSFERSTTKYWVKTNEVLLVVTKILEHVPCLIYGRKNPGKARSKAQMLMDTIDQNTGFWSWISSLYLDNQSLDCYHTRLRRDEGAQLLRLRWYGLACGKEVFVERKTHHENWSGEKSTKERLGLSTDQVPDFLGGNLKMDKQLDALAISGKETPEVVDKLKTLSAEVQNSINKLELKPCVRSVYQRSAFQSSSSNDVRVTIDTDLMLIEEDLGKNAAPGSGWEQMWRVASSVEVSESVRVIDFPYAVVELKLQGEAPPWVVGLLDLGVLLPAAKFSKYLTGAAAIHAEHAKVVPEWFDEPTIKACLEQRQGRDSLANLQIRRSSSALEGSVKLAQARENKPFMKPSSKSAAVYAPTPSDKAHSSVRSHPIEAGAVVIEMPAELTKKSAPQSSLKRSSLSIPSLRSRATVKKSPHNASARTSKSDRKPMRRQSVKVEPKTFFANERTFIQWISVGVLILTLGIAFFDVQNQAKGIIFIALALVTVLYGLGIFVYRLEMIKRKRSSGFDSKWPPIILVACICAIIITYAVETFGGSDDAYYIRYDGRQRTKNFKVALEPGAFLNRSRGIENILQSISSHHAVSDVRFGSTKLTSPSVTIHHDVQYDTLGTNFLAKARSSLQLQRQLEATAAADGSFSFAAKRGFDMVTLKKENTDEAMLEVAPLECGRLYSATCSIKLEQDVYASGNTKFAMNLTVQELPGTFELSTASDLLDLVNGNTDTLNKAFFSAPEVEGASFTSDTRLIARDSEYRWRYTFTFMLKDILQSGMIDLHFSTKTALQSQTVPTAGELSFYMEADRTTSYFNKERVSGAQSLLRDIQDTANWIA</sequence>
<keyword evidence="5 7" id="KW-0472">Membrane</keyword>
<dbReference type="CDD" id="cd14447">
    <property type="entry name" value="SPX"/>
    <property type="match status" value="1"/>
</dbReference>